<feature type="domain" description="Fibronectin type-III" evidence="2">
    <location>
        <begin position="1402"/>
        <end position="1517"/>
    </location>
</feature>
<dbReference type="InterPro" id="IPR013517">
    <property type="entry name" value="FG-GAP"/>
</dbReference>
<accession>A0A7J4XDQ1</accession>
<dbReference type="PROSITE" id="PS50853">
    <property type="entry name" value="FN3"/>
    <property type="match status" value="1"/>
</dbReference>
<dbReference type="Gene3D" id="2.130.10.130">
    <property type="entry name" value="Integrin alpha, N-terminal"/>
    <property type="match status" value="2"/>
</dbReference>
<dbReference type="InterPro" id="IPR036116">
    <property type="entry name" value="FN3_sf"/>
</dbReference>
<dbReference type="SUPFAM" id="SSF69318">
    <property type="entry name" value="Integrin alpha N-terminal domain"/>
    <property type="match status" value="2"/>
</dbReference>
<dbReference type="InterPro" id="IPR028994">
    <property type="entry name" value="Integrin_alpha_N"/>
</dbReference>
<organism evidence="3 4">
    <name type="scientific">Bacteroides salyersiae</name>
    <dbReference type="NCBI Taxonomy" id="291644"/>
    <lineage>
        <taxon>Bacteria</taxon>
        <taxon>Pseudomonadati</taxon>
        <taxon>Bacteroidota</taxon>
        <taxon>Bacteroidia</taxon>
        <taxon>Bacteroidales</taxon>
        <taxon>Bacteroidaceae</taxon>
        <taxon>Bacteroides</taxon>
    </lineage>
</organism>
<dbReference type="SUPFAM" id="SSF49265">
    <property type="entry name" value="Fibronectin type III"/>
    <property type="match status" value="1"/>
</dbReference>
<dbReference type="PANTHER" id="PTHR46580">
    <property type="entry name" value="SENSOR KINASE-RELATED"/>
    <property type="match status" value="1"/>
</dbReference>
<dbReference type="Gene3D" id="2.60.40.10">
    <property type="entry name" value="Immunoglobulins"/>
    <property type="match status" value="2"/>
</dbReference>
<dbReference type="InterPro" id="IPR003961">
    <property type="entry name" value="FN3_dom"/>
</dbReference>
<keyword evidence="1" id="KW-0732">Signal</keyword>
<sequence>MKEQITTWLFLLLLGSGYNIESVQGQNIINEFPYELSPESYSKWTLEEGYDWIVTSSMGKPVYGFGGGESYTYAISPLFDFSSLNQPEITFTGGYFTFETLDEQGNILFSSFCDEEEKTVTFNLNEECRQFRFTKTPRGVVSVKDLIVGEAGTTDISPISQFPYTLEPQARGWKLTKGEWGSIAPIISGSRIDLLSPKITLPEKGGSLLITGKSGHLNIYGSIDGETYDLLNSTNTESTSNTPLSKDIHYLRINNIVPSVKIGALTINGFSNDLNWTVSDDTYTLSGEECEAGQTAFCWLPEVSLAISKNGSKGMASFKIASSSMENIELYFIDKNNINKEIPITTVNGIATVDLGTLPTGTYKMIPGFKAVVNKKGKTPTVVISKFFAGTTNNAMQFDLNYWYDEDRDGQMEFCFGQEEYGNYWKSFGKYKLINGRAQKYEDFPENISSLMPCNINNDKTIDYCGGILRGNDENHSFDYKVYTNNEQGENKDSQIFESWGTSRITGKSGEIFVPCDYNNDGLTDFLLPHSKVAVQLIDGSFEIHQLEILTQDEYLNRDKTNDEWSQNGNYSGVVVQDRNDAFLSGKDMFIGGKGEYTGSMGYQTSNIDFNKDGYPDIVNTGTGEILLYVAKDKYVGLPMGGAIYFRDLNNDQRLDYIVYEPASKTVTAHVYQSDGTEKTQQLISNLSMDQQVWCYDFDKDGDIDILLPFSYLDSNGAAYLVIMENDGKGKFKMHETAFDEELAFKACADIDHDGYYDIVAQYAPKKYSDVVNDVLLLKGNNRMQFELQPTPLIHLTESKNDYRIQAADIDNDGYYDIMSQYYNDQGKEASMVYSVKDLLPDITANQAPQKPEKPSYLFEPSTGFLKISWQPGKDTESSSVDLTYALRIGTKPGKGDIYYAHATENGMRLNLLDGNMGYNLDRILDASGWNAGKYYIAIQTIDPMHKGSMWSEETIFEKSQSGSGFRLSDERTVCDTITLALLAPKDLSLEYKWDMADATVISESNNSSVYQIRFTTPGEKRISLQTVDTQGNVTAVTDQTIFIFANRLVMEKLSMSPKTTTEGAIDIDNDGMLELLTDNGIYENDGKGNYTKVKKIYNTNLSFNDKSYITDLNRDGLADIVIRSYSYYDGTKPTNRHYTNQGDKILTEEIHDVNSVTDIWYELKTMDFNHDGYMDFFSDGSYLFMNSGNDIDFTDIKAFNSYNNITADFNKDGFYDFIGKSYLGNNEYEYVIHLNNGDGSFRQCPIIVPEEIKEDQIEISAVADMNNDGYPDLLIQKNDNTILILLNNKNEDFKEVKEITLPMNLDGLEIGKIFDFDNNGYLDLSLLSRYNGSILYFYDDLQTRFINYGDNRSDYNGIGIDGSDKYIEIDVDRDGVPDFVESNQWASDQYYKNLSTVSNTRPEAPSNIRGTQTEDFAVIKWDAAKDAETPYTLMRYNISVKKQGQTGEGAYIISPMNDLNADAAVITDFIYTNATTYSIPLSAMPTGTYEIQVQAIDGWNATSPFSEPYLLTIESNPKMRLPLSVCAGTSAIVAYTGNASVSGITWDWDGGKQIFYTDYGKEIQYEVVWDTEGKKQISVTSDGVTSTAEIWVAPAINPEFSIPSQALLVAETPMTLPEGDYEYSWEVSKDGSDFKALGEYRVPPVRIVRNGNSNQAKATFMSTGNFVLRLSVSTPCGIATCDKSITVADELSRQEINLITVDPATGKYSISWQYPTAIPAFVSNVNIYKEGSKYNDFYLLATVPVSQTSFVDMTSNPQVQASRYRLTLQTNYGAETTPGTPHQGVHAMINKGAGNGWNVTWSQYEGATIETYRILRGTTSNNLTVIAEISGTNTSYSDLNAPAGILYYALDFDAKYEDNWKPMQTGRQSRAGKATVRSNIVSTDGAANVIFAEDIIVHSTEEPTLSPEQTSIHLIADIYPLNATFRAVNWTIVSGNDIATVNQNGILTAKGDKNGSITVRASAIDGSNVYKEITVTADGLTSINELEKEDNTLIYPSPVTDMLYIKNMPEGNGNKNKIYIVSLNGQLLYMEETASSEANISCSSYSTGIYLLKIVSEDKVTTRRFIKK</sequence>
<dbReference type="NCBIfam" id="TIGR04183">
    <property type="entry name" value="Por_Secre_tail"/>
    <property type="match status" value="1"/>
</dbReference>
<evidence type="ECO:0000313" key="4">
    <source>
        <dbReference type="Proteomes" id="UP000422221"/>
    </source>
</evidence>
<proteinExistence type="predicted"/>
<dbReference type="PANTHER" id="PTHR46580:SF4">
    <property type="entry name" value="ATP_GTP-BINDING PROTEIN"/>
    <property type="match status" value="1"/>
</dbReference>
<protein>
    <submittedName>
        <fullName evidence="3">T9SS type A sorting domain-containing protein</fullName>
    </submittedName>
</protein>
<dbReference type="RefSeq" id="WP_130058516.1">
    <property type="nucleotide sequence ID" value="NZ_JADNPJ010000043.1"/>
</dbReference>
<reference evidence="3 4" key="1">
    <citation type="journal article" date="2019" name="Nat. Med.">
        <title>A library of human gut bacterial isolates paired with longitudinal multiomics data enables mechanistic microbiome research.</title>
        <authorList>
            <person name="Poyet M."/>
            <person name="Groussin M."/>
            <person name="Gibbons S.M."/>
            <person name="Avila-Pacheco J."/>
            <person name="Jiang X."/>
            <person name="Kearney S.M."/>
            <person name="Perrotta A.R."/>
            <person name="Berdy B."/>
            <person name="Zhao S."/>
            <person name="Lieberman T.D."/>
            <person name="Swanson P.K."/>
            <person name="Smith M."/>
            <person name="Roesemann S."/>
            <person name="Alexander J.E."/>
            <person name="Rich S.A."/>
            <person name="Livny J."/>
            <person name="Vlamakis H."/>
            <person name="Clish C."/>
            <person name="Bullock K."/>
            <person name="Deik A."/>
            <person name="Scott J."/>
            <person name="Pierce K.A."/>
            <person name="Xavier R.J."/>
            <person name="Alm E.J."/>
        </authorList>
    </citation>
    <scope>NUCLEOTIDE SEQUENCE [LARGE SCALE GENOMIC DNA]</scope>
    <source>
        <strain evidence="3 4">BIOML-A10</strain>
    </source>
</reference>
<dbReference type="EMBL" id="VWMK01000026">
    <property type="protein sequence ID" value="KAA3758652.1"/>
    <property type="molecule type" value="Genomic_DNA"/>
</dbReference>
<dbReference type="InterPro" id="IPR013783">
    <property type="entry name" value="Ig-like_fold"/>
</dbReference>
<dbReference type="Gene3D" id="2.60.40.1080">
    <property type="match status" value="1"/>
</dbReference>
<dbReference type="InterPro" id="IPR008964">
    <property type="entry name" value="Invasin/intimin_cell_adhesion"/>
</dbReference>
<dbReference type="InterPro" id="IPR026444">
    <property type="entry name" value="Secre_tail"/>
</dbReference>
<evidence type="ECO:0000259" key="2">
    <source>
        <dbReference type="PROSITE" id="PS50853"/>
    </source>
</evidence>
<evidence type="ECO:0000256" key="1">
    <source>
        <dbReference type="ARBA" id="ARBA00022729"/>
    </source>
</evidence>
<evidence type="ECO:0000313" key="3">
    <source>
        <dbReference type="EMBL" id="KAA3758652.1"/>
    </source>
</evidence>
<dbReference type="SUPFAM" id="SSF49373">
    <property type="entry name" value="Invasin/intimin cell-adhesion fragments"/>
    <property type="match status" value="1"/>
</dbReference>
<dbReference type="Proteomes" id="UP000422221">
    <property type="component" value="Unassembled WGS sequence"/>
</dbReference>
<name>A0A7J4XDQ1_9BACE</name>
<gene>
    <name evidence="3" type="ORF">F3F73_20645</name>
</gene>
<comment type="caution">
    <text evidence="3">The sequence shown here is derived from an EMBL/GenBank/DDBJ whole genome shotgun (WGS) entry which is preliminary data.</text>
</comment>
<dbReference type="Pfam" id="PF13517">
    <property type="entry name" value="FG-GAP_3"/>
    <property type="match status" value="3"/>
</dbReference>
<dbReference type="Pfam" id="PF18962">
    <property type="entry name" value="Por_Secre_tail"/>
    <property type="match status" value="1"/>
</dbReference>